<keyword evidence="2 6" id="KW-0812">Transmembrane</keyword>
<evidence type="ECO:0000256" key="3">
    <source>
        <dbReference type="ARBA" id="ARBA00022989"/>
    </source>
</evidence>
<accession>A0A9W8H5I9</accession>
<dbReference type="OrthoDB" id="408493at2759"/>
<evidence type="ECO:0000256" key="1">
    <source>
        <dbReference type="ARBA" id="ARBA00004141"/>
    </source>
</evidence>
<feature type="transmembrane region" description="Helical" evidence="6">
    <location>
        <begin position="312"/>
        <end position="329"/>
    </location>
</feature>
<evidence type="ECO:0000313" key="7">
    <source>
        <dbReference type="EMBL" id="KAJ2779495.1"/>
    </source>
</evidence>
<dbReference type="SUPFAM" id="SSF103481">
    <property type="entry name" value="Multidrug resistance efflux transporter EmrE"/>
    <property type="match status" value="1"/>
</dbReference>
<dbReference type="GO" id="GO:0015165">
    <property type="term" value="F:pyrimidine nucleotide-sugar transmembrane transporter activity"/>
    <property type="evidence" value="ECO:0007669"/>
    <property type="project" value="InterPro"/>
</dbReference>
<feature type="transmembrane region" description="Helical" evidence="6">
    <location>
        <begin position="190"/>
        <end position="210"/>
    </location>
</feature>
<dbReference type="NCBIfam" id="TIGR00803">
    <property type="entry name" value="nst"/>
    <property type="match status" value="1"/>
</dbReference>
<dbReference type="PANTHER" id="PTHR10231">
    <property type="entry name" value="NUCLEOTIDE-SUGAR TRANSMEMBRANE TRANSPORTER"/>
    <property type="match status" value="1"/>
</dbReference>
<dbReference type="Pfam" id="PF04142">
    <property type="entry name" value="Nuc_sug_transp"/>
    <property type="match status" value="1"/>
</dbReference>
<feature type="compositionally biased region" description="Basic and acidic residues" evidence="5">
    <location>
        <begin position="351"/>
        <end position="360"/>
    </location>
</feature>
<keyword evidence="3 6" id="KW-1133">Transmembrane helix</keyword>
<comment type="subcellular location">
    <subcellularLocation>
        <location evidence="1">Membrane</location>
        <topology evidence="1">Multi-pass membrane protein</topology>
    </subcellularLocation>
</comment>
<name>A0A9W8H5I9_9FUNG</name>
<organism evidence="7 8">
    <name type="scientific">Coemansia javaensis</name>
    <dbReference type="NCBI Taxonomy" id="2761396"/>
    <lineage>
        <taxon>Eukaryota</taxon>
        <taxon>Fungi</taxon>
        <taxon>Fungi incertae sedis</taxon>
        <taxon>Zoopagomycota</taxon>
        <taxon>Kickxellomycotina</taxon>
        <taxon>Kickxellomycetes</taxon>
        <taxon>Kickxellales</taxon>
        <taxon>Kickxellaceae</taxon>
        <taxon>Coemansia</taxon>
    </lineage>
</organism>
<dbReference type="Proteomes" id="UP001140217">
    <property type="component" value="Unassembled WGS sequence"/>
</dbReference>
<dbReference type="GO" id="GO:0000139">
    <property type="term" value="C:Golgi membrane"/>
    <property type="evidence" value="ECO:0007669"/>
    <property type="project" value="InterPro"/>
</dbReference>
<feature type="transmembrane region" description="Helical" evidence="6">
    <location>
        <begin position="286"/>
        <end position="306"/>
    </location>
</feature>
<keyword evidence="4 6" id="KW-0472">Membrane</keyword>
<reference evidence="7" key="1">
    <citation type="submission" date="2022-07" db="EMBL/GenBank/DDBJ databases">
        <title>Phylogenomic reconstructions and comparative analyses of Kickxellomycotina fungi.</title>
        <authorList>
            <person name="Reynolds N.K."/>
            <person name="Stajich J.E."/>
            <person name="Barry K."/>
            <person name="Grigoriev I.V."/>
            <person name="Crous P."/>
            <person name="Smith M.E."/>
        </authorList>
    </citation>
    <scope>NUCLEOTIDE SEQUENCE</scope>
    <source>
        <strain evidence="7">NBRC 105414</strain>
    </source>
</reference>
<proteinExistence type="predicted"/>
<evidence type="ECO:0000256" key="2">
    <source>
        <dbReference type="ARBA" id="ARBA00022692"/>
    </source>
</evidence>
<dbReference type="InterPro" id="IPR037185">
    <property type="entry name" value="EmrE-like"/>
</dbReference>
<sequence>MAAPSVFGVPLKYVSLVVLTVQNSTLVLVMRYSRVSSSTAYFTSTAVLMSEATKFVVCLWIAARESMADNGGRLEAARVYRDVLGGDSWKMLIPAALYTIQNNLQYVSVSLLDAATFQVTYQLKILTTALCAVALLGTRLDKTRWAALLVLTLGVILVQRPAPGSTGSSSSSSSSSSSRSDTDAQGAARLLGLLAVFCACVLSGLAGVYFEKVLKGSRKSVWTRNVQLSLFSVVPALFGTFAVDGAGIARHGFFYGYTPWTVATIACQAGGGMIVAVVVKYADNILKGFATSISIVLSCLASVWLFDFRITPAFLLGTVLVLYASYAYGKQEAAQHGPAPALPTATSAAADRTDGDKDSDAQTLAVAVDQLPDHEEIPMSGISPSDDAKLK</sequence>
<feature type="region of interest" description="Disordered" evidence="5">
    <location>
        <begin position="162"/>
        <end position="181"/>
    </location>
</feature>
<comment type="caution">
    <text evidence="7">The sequence shown here is derived from an EMBL/GenBank/DDBJ whole genome shotgun (WGS) entry which is preliminary data.</text>
</comment>
<dbReference type="InterPro" id="IPR007271">
    <property type="entry name" value="Nuc_sug_transpt"/>
</dbReference>
<feature type="transmembrane region" description="Helical" evidence="6">
    <location>
        <begin position="145"/>
        <end position="162"/>
    </location>
</feature>
<feature type="compositionally biased region" description="Low complexity" evidence="5">
    <location>
        <begin position="338"/>
        <end position="350"/>
    </location>
</feature>
<feature type="compositionally biased region" description="Low complexity" evidence="5">
    <location>
        <begin position="168"/>
        <end position="181"/>
    </location>
</feature>
<feature type="transmembrane region" description="Helical" evidence="6">
    <location>
        <begin position="12"/>
        <end position="29"/>
    </location>
</feature>
<feature type="region of interest" description="Disordered" evidence="5">
    <location>
        <begin position="336"/>
        <end position="391"/>
    </location>
</feature>
<protein>
    <submittedName>
        <fullName evidence="7">UDP-galactose transporter Gms1</fullName>
    </submittedName>
</protein>
<feature type="transmembrane region" description="Helical" evidence="6">
    <location>
        <begin position="260"/>
        <end position="279"/>
    </location>
</feature>
<evidence type="ECO:0000256" key="6">
    <source>
        <dbReference type="SAM" id="Phobius"/>
    </source>
</evidence>
<evidence type="ECO:0000256" key="5">
    <source>
        <dbReference type="SAM" id="MobiDB-lite"/>
    </source>
</evidence>
<dbReference type="EMBL" id="JANBUL010000174">
    <property type="protein sequence ID" value="KAJ2779495.1"/>
    <property type="molecule type" value="Genomic_DNA"/>
</dbReference>
<evidence type="ECO:0000313" key="8">
    <source>
        <dbReference type="Proteomes" id="UP001140217"/>
    </source>
</evidence>
<dbReference type="PIRSF" id="PIRSF005799">
    <property type="entry name" value="UDP-gal_transpt"/>
    <property type="match status" value="1"/>
</dbReference>
<feature type="transmembrane region" description="Helical" evidence="6">
    <location>
        <begin position="41"/>
        <end position="63"/>
    </location>
</feature>
<gene>
    <name evidence="7" type="primary">gms1</name>
    <name evidence="7" type="ORF">H4R18_003976</name>
</gene>
<keyword evidence="8" id="KW-1185">Reference proteome</keyword>
<dbReference type="AlphaFoldDB" id="A0A9W8H5I9"/>
<evidence type="ECO:0000256" key="4">
    <source>
        <dbReference type="ARBA" id="ARBA00023136"/>
    </source>
</evidence>
<feature type="transmembrane region" description="Helical" evidence="6">
    <location>
        <begin position="230"/>
        <end position="248"/>
    </location>
</feature>